<evidence type="ECO:0000313" key="2">
    <source>
        <dbReference type="EMBL" id="HIF37052.1"/>
    </source>
</evidence>
<evidence type="ECO:0000313" key="3">
    <source>
        <dbReference type="Proteomes" id="UP000585802"/>
    </source>
</evidence>
<accession>A0A7J4GVI1</accession>
<evidence type="ECO:0000256" key="1">
    <source>
        <dbReference type="SAM" id="Phobius"/>
    </source>
</evidence>
<name>A0A7J4GVI1_9ARCH</name>
<dbReference type="EMBL" id="DUCX01000022">
    <property type="protein sequence ID" value="HIF37052.1"/>
    <property type="molecule type" value="Genomic_DNA"/>
</dbReference>
<gene>
    <name evidence="2" type="ORF">EYQ70_01335</name>
</gene>
<comment type="caution">
    <text evidence="2">The sequence shown here is derived from an EMBL/GenBank/DDBJ whole genome shotgun (WGS) entry which is preliminary data.</text>
</comment>
<dbReference type="Proteomes" id="UP000585802">
    <property type="component" value="Unassembled WGS sequence"/>
</dbReference>
<keyword evidence="1" id="KW-0812">Transmembrane</keyword>
<feature type="transmembrane region" description="Helical" evidence="1">
    <location>
        <begin position="172"/>
        <end position="193"/>
    </location>
</feature>
<dbReference type="AlphaFoldDB" id="A0A7J4GVI1"/>
<keyword evidence="1" id="KW-0472">Membrane</keyword>
<keyword evidence="1" id="KW-1133">Transmembrane helix</keyword>
<proteinExistence type="predicted"/>
<protein>
    <submittedName>
        <fullName evidence="2">Uncharacterized protein</fullName>
    </submittedName>
</protein>
<sequence length="199" mass="21630">MQLGRAMALVIAILIVSLSIAVPSVSAHSGGIFTIVISKNGIAPTNANMMINDTARWIDVDSTENVTHRIFVDANGNEKYFDDNDWDSGNLTNSCETDANGTKIDENCNAFFDVPFNYTDADGKYPFVDIVSTGEKIYGNITVNPDVHLTPGFQNEEPEEDEDTVTESETQWLFIIAAISGIGAIGLGAMIVFGRKNEK</sequence>
<reference evidence="3" key="1">
    <citation type="journal article" date="2019" name="bioRxiv">
        <title>Genome diversification in globally distributed novel marine Proteobacteria is linked to environmental adaptation.</title>
        <authorList>
            <person name="Zhou Z."/>
            <person name="Tran P.Q."/>
            <person name="Kieft K."/>
            <person name="Anantharaman K."/>
        </authorList>
    </citation>
    <scope>NUCLEOTIDE SEQUENCE [LARGE SCALE GENOMIC DNA]</scope>
</reference>
<organism evidence="2 3">
    <name type="scientific">Marine Group III euryarchaeote</name>
    <dbReference type="NCBI Taxonomy" id="2173149"/>
    <lineage>
        <taxon>Archaea</taxon>
        <taxon>Methanobacteriati</taxon>
        <taxon>Thermoplasmatota</taxon>
        <taxon>Thermoplasmata</taxon>
        <taxon>Candidatus Thermoprofundales</taxon>
    </lineage>
</organism>